<dbReference type="Pfam" id="PF13412">
    <property type="entry name" value="HTH_24"/>
    <property type="match status" value="1"/>
</dbReference>
<reference evidence="1" key="1">
    <citation type="journal article" date="2015" name="Nature">
        <title>Complex archaea that bridge the gap between prokaryotes and eukaryotes.</title>
        <authorList>
            <person name="Spang A."/>
            <person name="Saw J.H."/>
            <person name="Jorgensen S.L."/>
            <person name="Zaremba-Niedzwiedzka K."/>
            <person name="Martijn J."/>
            <person name="Lind A.E."/>
            <person name="van Eijk R."/>
            <person name="Schleper C."/>
            <person name="Guy L."/>
            <person name="Ettema T.J."/>
        </authorList>
    </citation>
    <scope>NUCLEOTIDE SEQUENCE</scope>
</reference>
<accession>A0A0F9U2Z5</accession>
<evidence type="ECO:0008006" key="2">
    <source>
        <dbReference type="Google" id="ProtNLM"/>
    </source>
</evidence>
<dbReference type="InterPro" id="IPR036390">
    <property type="entry name" value="WH_DNA-bd_sf"/>
</dbReference>
<dbReference type="SUPFAM" id="SSF46785">
    <property type="entry name" value="Winged helix' DNA-binding domain"/>
    <property type="match status" value="1"/>
</dbReference>
<dbReference type="Gene3D" id="1.10.10.10">
    <property type="entry name" value="Winged helix-like DNA-binding domain superfamily/Winged helix DNA-binding domain"/>
    <property type="match status" value="1"/>
</dbReference>
<dbReference type="InterPro" id="IPR036388">
    <property type="entry name" value="WH-like_DNA-bd_sf"/>
</dbReference>
<proteinExistence type="predicted"/>
<name>A0A0F9U2Z5_9ZZZZ</name>
<dbReference type="PROSITE" id="PS00519">
    <property type="entry name" value="HTH_ASNC_1"/>
    <property type="match status" value="1"/>
</dbReference>
<comment type="caution">
    <text evidence="1">The sequence shown here is derived from an EMBL/GenBank/DDBJ whole genome shotgun (WGS) entry which is preliminary data.</text>
</comment>
<dbReference type="EMBL" id="LAZR01001245">
    <property type="protein sequence ID" value="KKN47998.1"/>
    <property type="molecule type" value="Genomic_DNA"/>
</dbReference>
<dbReference type="InterPro" id="IPR019885">
    <property type="entry name" value="Tscrpt_reg_HTH_AsnC-type_CS"/>
</dbReference>
<dbReference type="AlphaFoldDB" id="A0A0F9U2Z5"/>
<evidence type="ECO:0000313" key="1">
    <source>
        <dbReference type="EMBL" id="KKN47998.1"/>
    </source>
</evidence>
<protein>
    <recommendedName>
        <fullName evidence="2">HTH asnC-type domain-containing protein</fullName>
    </recommendedName>
</protein>
<sequence length="136" mass="15215">MSLVVNSRIAYKELAETFNMSVNSIYKRIKSLVELGVLHNFNTKLGLLNFPNSVNVIMFGNSKAENKNELLEKLGRHECIFNVTRASSNLYYIHANLIDFNGLNPLIPFVRQEGETDDLEIGLDSISLSPNAPVTS</sequence>
<gene>
    <name evidence="1" type="ORF">LCGC14_0657180</name>
</gene>
<organism evidence="1">
    <name type="scientific">marine sediment metagenome</name>
    <dbReference type="NCBI Taxonomy" id="412755"/>
    <lineage>
        <taxon>unclassified sequences</taxon>
        <taxon>metagenomes</taxon>
        <taxon>ecological metagenomes</taxon>
    </lineage>
</organism>